<dbReference type="Proteomes" id="UP000027446">
    <property type="component" value="Unassembled WGS sequence"/>
</dbReference>
<dbReference type="EMBL" id="ARYH01000001">
    <property type="protein sequence ID" value="KCZ84615.1"/>
    <property type="molecule type" value="Genomic_DNA"/>
</dbReference>
<gene>
    <name evidence="2" type="ORF">HAD_03010</name>
</gene>
<dbReference type="eggNOG" id="ENOG5032ZHW">
    <property type="taxonomic scope" value="Bacteria"/>
</dbReference>
<reference evidence="2 3" key="1">
    <citation type="journal article" date="2014" name="Antonie Van Leeuwenhoek">
        <title>Hyphomonas beringensis sp. nov. and Hyphomonas chukchiensis sp. nov., isolated from surface seawater of the Bering Sea and Chukchi Sea.</title>
        <authorList>
            <person name="Li C."/>
            <person name="Lai Q."/>
            <person name="Li G."/>
            <person name="Dong C."/>
            <person name="Wang J."/>
            <person name="Liao Y."/>
            <person name="Shao Z."/>
        </authorList>
    </citation>
    <scope>NUCLEOTIDE SEQUENCE [LARGE SCALE GENOMIC DNA]</scope>
    <source>
        <strain evidence="2 3">MHS-3</strain>
    </source>
</reference>
<name>A0A069E389_9PROT</name>
<organism evidence="2 3">
    <name type="scientific">Hyphomonas adhaerens MHS-3</name>
    <dbReference type="NCBI Taxonomy" id="1280949"/>
    <lineage>
        <taxon>Bacteria</taxon>
        <taxon>Pseudomonadati</taxon>
        <taxon>Pseudomonadota</taxon>
        <taxon>Alphaproteobacteria</taxon>
        <taxon>Hyphomonadales</taxon>
        <taxon>Hyphomonadaceae</taxon>
        <taxon>Hyphomonas</taxon>
    </lineage>
</organism>
<dbReference type="RefSeq" id="WP_035569360.1">
    <property type="nucleotide sequence ID" value="NZ_ARYH01000001.1"/>
</dbReference>
<dbReference type="PATRIC" id="fig|1280949.3.peg.615"/>
<comment type="caution">
    <text evidence="2">The sequence shown here is derived from an EMBL/GenBank/DDBJ whole genome shotgun (WGS) entry which is preliminary data.</text>
</comment>
<dbReference type="AlphaFoldDB" id="A0A069E389"/>
<protein>
    <submittedName>
        <fullName evidence="2">Uncharacterized protein</fullName>
    </submittedName>
</protein>
<evidence type="ECO:0000313" key="2">
    <source>
        <dbReference type="EMBL" id="KCZ84615.1"/>
    </source>
</evidence>
<keyword evidence="3" id="KW-1185">Reference proteome</keyword>
<accession>A0A069E389</accession>
<sequence length="191" mass="20843">MGRDVDERKKRAALRKLRKAAELAEQGKGPPLSDWEREFLEEVEERIEKYGSAFADPMKGSDGEALSALQQVKLKEIDKKARGKGRKGFGNKAGPDRKSSKGSFAKRATPRVRQIDDDIEEEAAETPPPVPSPDPSSQPVPRGKPVLRAVPKDETSDSGSDAYEDKAPAPKRPAGRPVFRVIDGGKSEPDS</sequence>
<feature type="region of interest" description="Disordered" evidence="1">
    <location>
        <begin position="76"/>
        <end position="191"/>
    </location>
</feature>
<dbReference type="STRING" id="1280949.HAD_03010"/>
<evidence type="ECO:0000313" key="3">
    <source>
        <dbReference type="Proteomes" id="UP000027446"/>
    </source>
</evidence>
<proteinExistence type="predicted"/>
<evidence type="ECO:0000256" key="1">
    <source>
        <dbReference type="SAM" id="MobiDB-lite"/>
    </source>
</evidence>
<feature type="compositionally biased region" description="Pro residues" evidence="1">
    <location>
        <begin position="126"/>
        <end position="138"/>
    </location>
</feature>